<comment type="subcellular location">
    <subcellularLocation>
        <location evidence="1 7">Membrane</location>
        <topology evidence="1 7">Multi-pass membrane protein</topology>
    </subcellularLocation>
</comment>
<evidence type="ECO:0000256" key="7">
    <source>
        <dbReference type="RuleBase" id="RU003755"/>
    </source>
</evidence>
<dbReference type="EMBL" id="LCUC01000181">
    <property type="protein sequence ID" value="KKY34861.1"/>
    <property type="molecule type" value="Genomic_DNA"/>
</dbReference>
<sequence>MSQTVNLDRAEIAQAEVAVHGLDPGPPLGTVDELRAGKGSVDVTNIPDSSHGDGGLLDDDDVNYPKPTEEEMHTLRRVSGHINWAAYSVAFCELGERFSYYGSSILYTNFVVHNLPEGSNTGAGYGHGGQSGALGLGSRAGQGISLTNQFFAYLVPLFGGWLADAKLGRYKVIHIAICVSMTAHVILVAASAPSVITHPNNSLGAFVVGMLVLCIGTGLFKANVAPLLAEQNHDRRMYVDTLKSGERVIVDPAVTNTRIFLYYYMAINLGSLSGQISMVYVELYVGFWLAFLLPTVIFAICPIILFLMKKHYTLSPPTGSVLGKFFSMFGMAMKGNWVKIFNPPSFKRSFTWDVVRPSNVPVDRRPKWMTYDDEWVDEVRRGLKACKVFLFLPIFFLAYNQMTNNLTTQASTMQLNGAPNDLIQNLNPISIVIMIPILDRFVYPGLRKIGVNFTPLKRMAFGFGFSAMSMVAAAVMQYYIYKMSPCGDHTTDLECVAPINVWAQCLPYVLVGLSEIFTNTTSYEYAFSKAPDNMKSVVMSVNLAMSAISSALGQAWTPLAGDPNWVWNYGSVAIIAAAGGVGFWLCFKDLDKEEDQWNSLKKSGYKGSQQPNAGHTAADKSLEPEPVSEVPSEKI</sequence>
<comment type="caution">
    <text evidence="10">The sequence shown here is derived from an EMBL/GenBank/DDBJ whole genome shotgun (WGS) entry which is preliminary data.</text>
</comment>
<evidence type="ECO:0000256" key="8">
    <source>
        <dbReference type="SAM" id="MobiDB-lite"/>
    </source>
</evidence>
<feature type="compositionally biased region" description="Low complexity" evidence="8">
    <location>
        <begin position="624"/>
        <end position="635"/>
    </location>
</feature>
<dbReference type="InterPro" id="IPR036259">
    <property type="entry name" value="MFS_trans_sf"/>
</dbReference>
<proteinExistence type="inferred from homology"/>
<dbReference type="GO" id="GO:0071916">
    <property type="term" value="F:dipeptide transmembrane transporter activity"/>
    <property type="evidence" value="ECO:0007669"/>
    <property type="project" value="UniProtKB-ARBA"/>
</dbReference>
<evidence type="ECO:0000256" key="1">
    <source>
        <dbReference type="ARBA" id="ARBA00004141"/>
    </source>
</evidence>
<dbReference type="Proteomes" id="UP000034680">
    <property type="component" value="Unassembled WGS sequence"/>
</dbReference>
<evidence type="ECO:0000256" key="6">
    <source>
        <dbReference type="ARBA" id="ARBA00023136"/>
    </source>
</evidence>
<evidence type="ECO:0000256" key="4">
    <source>
        <dbReference type="ARBA" id="ARBA00022692"/>
    </source>
</evidence>
<dbReference type="Gene3D" id="1.20.1250.20">
    <property type="entry name" value="MFS general substrate transporter like domains"/>
    <property type="match status" value="1"/>
</dbReference>
<feature type="region of interest" description="Disordered" evidence="8">
    <location>
        <begin position="40"/>
        <end position="59"/>
    </location>
</feature>
<dbReference type="AlphaFoldDB" id="A0A0G2FLE8"/>
<keyword evidence="5 9" id="KW-1133">Transmembrane helix</keyword>
<dbReference type="InterPro" id="IPR000109">
    <property type="entry name" value="POT_fam"/>
</dbReference>
<dbReference type="PROSITE" id="PS01023">
    <property type="entry name" value="PTR2_2"/>
    <property type="match status" value="1"/>
</dbReference>
<evidence type="ECO:0000313" key="11">
    <source>
        <dbReference type="Proteomes" id="UP000034680"/>
    </source>
</evidence>
<feature type="transmembrane region" description="Helical" evidence="9">
    <location>
        <begin position="537"/>
        <end position="557"/>
    </location>
</feature>
<feature type="transmembrane region" description="Helical" evidence="9">
    <location>
        <begin position="501"/>
        <end position="517"/>
    </location>
</feature>
<feature type="transmembrane region" description="Helical" evidence="9">
    <location>
        <begin position="287"/>
        <end position="308"/>
    </location>
</feature>
<feature type="transmembrane region" description="Helical" evidence="9">
    <location>
        <begin position="459"/>
        <end position="481"/>
    </location>
</feature>
<evidence type="ECO:0000256" key="2">
    <source>
        <dbReference type="ARBA" id="ARBA00005982"/>
    </source>
</evidence>
<evidence type="ECO:0000256" key="9">
    <source>
        <dbReference type="SAM" id="Phobius"/>
    </source>
</evidence>
<gene>
    <name evidence="10" type="ORF">UCDDA912_g05170</name>
</gene>
<dbReference type="PANTHER" id="PTHR11654">
    <property type="entry name" value="OLIGOPEPTIDE TRANSPORTER-RELATED"/>
    <property type="match status" value="1"/>
</dbReference>
<keyword evidence="4 7" id="KW-0812">Transmembrane</keyword>
<reference evidence="10 11" key="2">
    <citation type="submission" date="2015-05" db="EMBL/GenBank/DDBJ databases">
        <authorList>
            <person name="Morales-Cruz A."/>
            <person name="Amrine K.C."/>
            <person name="Cantu D."/>
        </authorList>
    </citation>
    <scope>NUCLEOTIDE SEQUENCE [LARGE SCALE GENOMIC DNA]</scope>
    <source>
        <strain evidence="10">DA912</strain>
    </source>
</reference>
<protein>
    <submittedName>
        <fullName evidence="10">Putative peptide transporter ptr2</fullName>
    </submittedName>
</protein>
<feature type="transmembrane region" description="Helical" evidence="9">
    <location>
        <begin position="569"/>
        <end position="587"/>
    </location>
</feature>
<feature type="transmembrane region" description="Helical" evidence="9">
    <location>
        <begin position="261"/>
        <end position="281"/>
    </location>
</feature>
<keyword evidence="3 7" id="KW-0813">Transport</keyword>
<reference evidence="10 11" key="1">
    <citation type="submission" date="2015-05" db="EMBL/GenBank/DDBJ databases">
        <title>Distinctive expansion of gene families associated with plant cell wall degradation and secondary metabolism in the genomes of grapevine trunk pathogens.</title>
        <authorList>
            <person name="Lawrence D.P."/>
            <person name="Travadon R."/>
            <person name="Rolshausen P.E."/>
            <person name="Baumgartner K."/>
        </authorList>
    </citation>
    <scope>NUCLEOTIDE SEQUENCE [LARGE SCALE GENOMIC DNA]</scope>
    <source>
        <strain evidence="10">DA912</strain>
    </source>
</reference>
<dbReference type="Pfam" id="PF00854">
    <property type="entry name" value="PTR2"/>
    <property type="match status" value="1"/>
</dbReference>
<dbReference type="SUPFAM" id="SSF103473">
    <property type="entry name" value="MFS general substrate transporter"/>
    <property type="match status" value="1"/>
</dbReference>
<feature type="region of interest" description="Disordered" evidence="8">
    <location>
        <begin position="598"/>
        <end position="635"/>
    </location>
</feature>
<accession>A0A0G2FLE8</accession>
<dbReference type="FunFam" id="1.20.1250.20:FF:000085">
    <property type="entry name" value="MFS peptide transporter Ptr2"/>
    <property type="match status" value="1"/>
</dbReference>
<name>A0A0G2FLE8_9PEZI</name>
<feature type="transmembrane region" description="Helical" evidence="9">
    <location>
        <begin position="172"/>
        <end position="192"/>
    </location>
</feature>
<comment type="similarity">
    <text evidence="2 7">Belongs to the major facilitator superfamily. Proton-dependent oligopeptide transporter (POT/PTR) (TC 2.A.17) family.</text>
</comment>
<dbReference type="InterPro" id="IPR018456">
    <property type="entry name" value="PTR2_symporter_CS"/>
</dbReference>
<evidence type="ECO:0000256" key="5">
    <source>
        <dbReference type="ARBA" id="ARBA00022989"/>
    </source>
</evidence>
<keyword evidence="11" id="KW-1185">Reference proteome</keyword>
<evidence type="ECO:0000313" key="10">
    <source>
        <dbReference type="EMBL" id="KKY34861.1"/>
    </source>
</evidence>
<feature type="compositionally biased region" description="Polar residues" evidence="8">
    <location>
        <begin position="598"/>
        <end position="613"/>
    </location>
</feature>
<dbReference type="OrthoDB" id="8904098at2759"/>
<keyword evidence="6 9" id="KW-0472">Membrane</keyword>
<evidence type="ECO:0000256" key="3">
    <source>
        <dbReference type="ARBA" id="ARBA00022448"/>
    </source>
</evidence>
<feature type="transmembrane region" description="Helical" evidence="9">
    <location>
        <begin position="204"/>
        <end position="228"/>
    </location>
</feature>
<dbReference type="GO" id="GO:0005886">
    <property type="term" value="C:plasma membrane"/>
    <property type="evidence" value="ECO:0007669"/>
    <property type="project" value="UniProtKB-ARBA"/>
</dbReference>
<organism evidence="10 11">
    <name type="scientific">Diaporthe ampelina</name>
    <dbReference type="NCBI Taxonomy" id="1214573"/>
    <lineage>
        <taxon>Eukaryota</taxon>
        <taxon>Fungi</taxon>
        <taxon>Dikarya</taxon>
        <taxon>Ascomycota</taxon>
        <taxon>Pezizomycotina</taxon>
        <taxon>Sordariomycetes</taxon>
        <taxon>Sordariomycetidae</taxon>
        <taxon>Diaporthales</taxon>
        <taxon>Diaporthaceae</taxon>
        <taxon>Diaporthe</taxon>
    </lineage>
</organism>